<evidence type="ECO:0000313" key="4">
    <source>
        <dbReference type="EMBL" id="CAE7509570.1"/>
    </source>
</evidence>
<feature type="compositionally biased region" description="Basic and acidic residues" evidence="3">
    <location>
        <begin position="16"/>
        <end position="29"/>
    </location>
</feature>
<protein>
    <submittedName>
        <fullName evidence="4">Uncharacterized protein</fullName>
    </submittedName>
</protein>
<dbReference type="AlphaFoldDB" id="A0A812T6M1"/>
<feature type="region of interest" description="Disordered" evidence="3">
    <location>
        <begin position="1"/>
        <end position="33"/>
    </location>
</feature>
<comment type="caution">
    <text evidence="4">The sequence shown here is derived from an EMBL/GenBank/DDBJ whole genome shotgun (WGS) entry which is preliminary data.</text>
</comment>
<accession>A0A812T6M1</accession>
<dbReference type="Proteomes" id="UP000601435">
    <property type="component" value="Unassembled WGS sequence"/>
</dbReference>
<evidence type="ECO:0000256" key="3">
    <source>
        <dbReference type="SAM" id="MobiDB-lite"/>
    </source>
</evidence>
<keyword evidence="2" id="KW-0143">Chaperone</keyword>
<keyword evidence="5" id="KW-1185">Reference proteome</keyword>
<gene>
    <name evidence="4" type="ORF">SNEC2469_LOCUS14549</name>
</gene>
<evidence type="ECO:0000256" key="1">
    <source>
        <dbReference type="ARBA" id="ARBA00008239"/>
    </source>
</evidence>
<reference evidence="4" key="1">
    <citation type="submission" date="2021-02" db="EMBL/GenBank/DDBJ databases">
        <authorList>
            <person name="Dougan E. K."/>
            <person name="Rhodes N."/>
            <person name="Thang M."/>
            <person name="Chan C."/>
        </authorList>
    </citation>
    <scope>NUCLEOTIDE SEQUENCE</scope>
</reference>
<dbReference type="EMBL" id="CAJNJA010023334">
    <property type="protein sequence ID" value="CAE7509570.1"/>
    <property type="molecule type" value="Genomic_DNA"/>
</dbReference>
<evidence type="ECO:0000256" key="2">
    <source>
        <dbReference type="ARBA" id="ARBA00023186"/>
    </source>
</evidence>
<evidence type="ECO:0000313" key="5">
    <source>
        <dbReference type="Proteomes" id="UP000601435"/>
    </source>
</evidence>
<comment type="similarity">
    <text evidence="1">Belongs to the heat shock protein 90 family.</text>
</comment>
<dbReference type="GO" id="GO:0016887">
    <property type="term" value="F:ATP hydrolysis activity"/>
    <property type="evidence" value="ECO:0007669"/>
    <property type="project" value="InterPro"/>
</dbReference>
<organism evidence="4 5">
    <name type="scientific">Symbiodinium necroappetens</name>
    <dbReference type="NCBI Taxonomy" id="1628268"/>
    <lineage>
        <taxon>Eukaryota</taxon>
        <taxon>Sar</taxon>
        <taxon>Alveolata</taxon>
        <taxon>Dinophyceae</taxon>
        <taxon>Suessiales</taxon>
        <taxon>Symbiodiniaceae</taxon>
        <taxon>Symbiodinium</taxon>
    </lineage>
</organism>
<dbReference type="GO" id="GO:0140662">
    <property type="term" value="F:ATP-dependent protein folding chaperone"/>
    <property type="evidence" value="ECO:0007669"/>
    <property type="project" value="InterPro"/>
</dbReference>
<dbReference type="InterPro" id="IPR001404">
    <property type="entry name" value="Hsp90_fam"/>
</dbReference>
<sequence length="78" mass="9056">MIDPIDEYSMPQPKGLDGKKLKTTAKEGLDIEDEDEKKKLEEMKAEFEPLTNHQVDEPSEIRWRRSLLALGWRTLLAC</sequence>
<dbReference type="GO" id="GO:0051082">
    <property type="term" value="F:unfolded protein binding"/>
    <property type="evidence" value="ECO:0007669"/>
    <property type="project" value="InterPro"/>
</dbReference>
<dbReference type="OrthoDB" id="421169at2759"/>
<dbReference type="Gene3D" id="3.40.50.11260">
    <property type="match status" value="1"/>
</dbReference>
<proteinExistence type="inferred from homology"/>
<dbReference type="GO" id="GO:0005524">
    <property type="term" value="F:ATP binding"/>
    <property type="evidence" value="ECO:0007669"/>
    <property type="project" value="InterPro"/>
</dbReference>
<name>A0A812T6M1_9DINO</name>
<dbReference type="Pfam" id="PF00183">
    <property type="entry name" value="HSP90"/>
    <property type="match status" value="1"/>
</dbReference>